<feature type="region of interest" description="Disordered" evidence="1">
    <location>
        <begin position="186"/>
        <end position="227"/>
    </location>
</feature>
<proteinExistence type="predicted"/>
<evidence type="ECO:0000256" key="1">
    <source>
        <dbReference type="SAM" id="MobiDB-lite"/>
    </source>
</evidence>
<evidence type="ECO:0000313" key="3">
    <source>
        <dbReference type="Proteomes" id="UP000823388"/>
    </source>
</evidence>
<dbReference type="EMBL" id="CM029039">
    <property type="protein sequence ID" value="KAG2644085.1"/>
    <property type="molecule type" value="Genomic_DNA"/>
</dbReference>
<dbReference type="Proteomes" id="UP000823388">
    <property type="component" value="Chromosome 2K"/>
</dbReference>
<gene>
    <name evidence="2" type="ORF">PVAP13_2KG404005</name>
</gene>
<organism evidence="2 3">
    <name type="scientific">Panicum virgatum</name>
    <name type="common">Blackwell switchgrass</name>
    <dbReference type="NCBI Taxonomy" id="38727"/>
    <lineage>
        <taxon>Eukaryota</taxon>
        <taxon>Viridiplantae</taxon>
        <taxon>Streptophyta</taxon>
        <taxon>Embryophyta</taxon>
        <taxon>Tracheophyta</taxon>
        <taxon>Spermatophyta</taxon>
        <taxon>Magnoliopsida</taxon>
        <taxon>Liliopsida</taxon>
        <taxon>Poales</taxon>
        <taxon>Poaceae</taxon>
        <taxon>PACMAD clade</taxon>
        <taxon>Panicoideae</taxon>
        <taxon>Panicodae</taxon>
        <taxon>Paniceae</taxon>
        <taxon>Panicinae</taxon>
        <taxon>Panicum</taxon>
        <taxon>Panicum sect. Hiantes</taxon>
    </lineage>
</organism>
<name>A0A8T0W9H6_PANVG</name>
<dbReference type="AlphaFoldDB" id="A0A8T0W9H6"/>
<protein>
    <submittedName>
        <fullName evidence="2">Uncharacterized protein</fullName>
    </submittedName>
</protein>
<reference evidence="2" key="1">
    <citation type="submission" date="2020-05" db="EMBL/GenBank/DDBJ databases">
        <title>WGS assembly of Panicum virgatum.</title>
        <authorList>
            <person name="Lovell J.T."/>
            <person name="Jenkins J."/>
            <person name="Shu S."/>
            <person name="Juenger T.E."/>
            <person name="Schmutz J."/>
        </authorList>
    </citation>
    <scope>NUCLEOTIDE SEQUENCE</scope>
    <source>
        <strain evidence="2">AP13</strain>
    </source>
</reference>
<comment type="caution">
    <text evidence="2">The sequence shown here is derived from an EMBL/GenBank/DDBJ whole genome shotgun (WGS) entry which is preliminary data.</text>
</comment>
<keyword evidence="3" id="KW-1185">Reference proteome</keyword>
<accession>A0A8T0W9H6</accession>
<sequence length="283" mass="29620">MCDQQLWPPSPAPRRLPAAVSPPLIPIHLPLLSLHVAAPPALHRCRPLLRAQLGGRGPPLGSPGLLLPSLLSFTARNNSFSGPVHAAALAALPALRVLELIGNMQLCLGSNRLDAVEEAPVCVRGAAGGGAAAAAHARCGVGLAGAGGGGRRAPRTVAAEVKWEGPRASALGSLWRAAVRRNWRPQSASAARPAGSLRPRASCLAGHGDRSARHRRSSRPFPLSAPRCSVATSGPSAAWRGGRTPTCRCGRGRAVTECRRRWRRCSPGATTSSAHRRGQARWR</sequence>
<evidence type="ECO:0000313" key="2">
    <source>
        <dbReference type="EMBL" id="KAG2644085.1"/>
    </source>
</evidence>